<evidence type="ECO:0000313" key="2">
    <source>
        <dbReference type="Proteomes" id="UP000198211"/>
    </source>
</evidence>
<name>A0A225VV77_9STRA</name>
<reference evidence="2" key="1">
    <citation type="submission" date="2017-03" db="EMBL/GenBank/DDBJ databases">
        <title>Phytopthora megakarya and P. palmivora, two closely related causual agents of cacao black pod achieved similar genome size and gene model numbers by different mechanisms.</title>
        <authorList>
            <person name="Ali S."/>
            <person name="Shao J."/>
            <person name="Larry D.J."/>
            <person name="Kronmiller B."/>
            <person name="Shen D."/>
            <person name="Strem M.D."/>
            <person name="Melnick R.L."/>
            <person name="Guiltinan M.J."/>
            <person name="Tyler B.M."/>
            <person name="Meinhardt L.W."/>
            <person name="Bailey B.A."/>
        </authorList>
    </citation>
    <scope>NUCLEOTIDE SEQUENCE [LARGE SCALE GENOMIC DNA]</scope>
    <source>
        <strain evidence="2">zdho120</strain>
    </source>
</reference>
<dbReference type="EMBL" id="NBNE01003152">
    <property type="protein sequence ID" value="OWZ08450.1"/>
    <property type="molecule type" value="Genomic_DNA"/>
</dbReference>
<sequence length="111" mass="13087">MIKLSRMMKDEAFKVKMFKTWDKHQQSIGKIRKMMFLGINPQYQKLLLEYLNNYQRKSPKVTKSTASVHSPGNGKRVKWADPLTDVRKFDADSSNAEVQFTWVIWPYTKSN</sequence>
<dbReference type="OrthoDB" id="127914at2759"/>
<proteinExistence type="predicted"/>
<dbReference type="Proteomes" id="UP000198211">
    <property type="component" value="Unassembled WGS sequence"/>
</dbReference>
<evidence type="ECO:0000313" key="1">
    <source>
        <dbReference type="EMBL" id="OWZ08450.1"/>
    </source>
</evidence>
<comment type="caution">
    <text evidence="1">The sequence shown here is derived from an EMBL/GenBank/DDBJ whole genome shotgun (WGS) entry which is preliminary data.</text>
</comment>
<dbReference type="AlphaFoldDB" id="A0A225VV77"/>
<keyword evidence="2" id="KW-1185">Reference proteome</keyword>
<accession>A0A225VV77</accession>
<organism evidence="1 2">
    <name type="scientific">Phytophthora megakarya</name>
    <dbReference type="NCBI Taxonomy" id="4795"/>
    <lineage>
        <taxon>Eukaryota</taxon>
        <taxon>Sar</taxon>
        <taxon>Stramenopiles</taxon>
        <taxon>Oomycota</taxon>
        <taxon>Peronosporomycetes</taxon>
        <taxon>Peronosporales</taxon>
        <taxon>Peronosporaceae</taxon>
        <taxon>Phytophthora</taxon>
    </lineage>
</organism>
<gene>
    <name evidence="1" type="ORF">PHMEG_00019012</name>
</gene>
<protein>
    <submittedName>
        <fullName evidence="1">RxLR effector protein</fullName>
    </submittedName>
</protein>